<dbReference type="InterPro" id="IPR008278">
    <property type="entry name" value="4-PPantetheinyl_Trfase_dom"/>
</dbReference>
<keyword evidence="1 13" id="KW-0444">Lipid biosynthesis</keyword>
<evidence type="ECO:0000256" key="5">
    <source>
        <dbReference type="ARBA" id="ARBA00022832"/>
    </source>
</evidence>
<proteinExistence type="inferred from homology"/>
<dbReference type="RefSeq" id="WP_338202065.1">
    <property type="nucleotide sequence ID" value="NZ_JAEKNR010000132.1"/>
</dbReference>
<feature type="binding site" evidence="14">
    <location>
        <position position="351"/>
    </location>
    <ligand>
        <name>(6S)-NADPHX</name>
        <dbReference type="ChEBI" id="CHEBI:64076"/>
    </ligand>
</feature>
<dbReference type="InterPro" id="IPR004568">
    <property type="entry name" value="Ppantetheine-prot_Trfase_dom"/>
</dbReference>
<comment type="catalytic activity">
    <reaction evidence="14">
        <text>(6S)-NADPHX + ADP = AMP + phosphate + NADPH + H(+)</text>
        <dbReference type="Rhea" id="RHEA:32235"/>
        <dbReference type="ChEBI" id="CHEBI:15378"/>
        <dbReference type="ChEBI" id="CHEBI:43474"/>
        <dbReference type="ChEBI" id="CHEBI:57783"/>
        <dbReference type="ChEBI" id="CHEBI:64076"/>
        <dbReference type="ChEBI" id="CHEBI:456215"/>
        <dbReference type="ChEBI" id="CHEBI:456216"/>
        <dbReference type="EC" id="4.2.1.136"/>
    </reaction>
</comment>
<evidence type="ECO:0000256" key="1">
    <source>
        <dbReference type="ARBA" id="ARBA00022516"/>
    </source>
</evidence>
<keyword evidence="17" id="KW-1185">Reference proteome</keyword>
<feature type="binding site" evidence="14">
    <location>
        <position position="350"/>
    </location>
    <ligand>
        <name>AMP</name>
        <dbReference type="ChEBI" id="CHEBI:456215"/>
    </ligand>
</feature>
<evidence type="ECO:0000256" key="6">
    <source>
        <dbReference type="ARBA" id="ARBA00022840"/>
    </source>
</evidence>
<dbReference type="CDD" id="cd01171">
    <property type="entry name" value="YXKO-related"/>
    <property type="match status" value="1"/>
</dbReference>
<dbReference type="GO" id="GO:0052855">
    <property type="term" value="F:ADP-dependent NAD(P)H-hydrate dehydratase activity"/>
    <property type="evidence" value="ECO:0007669"/>
    <property type="project" value="UniProtKB-UniRule"/>
</dbReference>
<feature type="binding site" evidence="14">
    <location>
        <position position="284"/>
    </location>
    <ligand>
        <name>(6S)-NADPHX</name>
        <dbReference type="ChEBI" id="CHEBI:64076"/>
    </ligand>
</feature>
<name>A0A934KAY6_9BACT</name>
<dbReference type="PANTHER" id="PTHR12592:SF0">
    <property type="entry name" value="ATP-DEPENDENT (S)-NAD(P)H-HYDRATE DEHYDRATASE"/>
    <property type="match status" value="1"/>
</dbReference>
<dbReference type="HAMAP" id="MF_01965">
    <property type="entry name" value="NADHX_dehydratase"/>
    <property type="match status" value="1"/>
</dbReference>
<reference evidence="16" key="1">
    <citation type="submission" date="2020-10" db="EMBL/GenBank/DDBJ databases">
        <title>Ca. Dormibacterota MAGs.</title>
        <authorList>
            <person name="Montgomery K."/>
        </authorList>
    </citation>
    <scope>NUCLEOTIDE SEQUENCE [LARGE SCALE GENOMIC DNA]</scope>
    <source>
        <strain evidence="16">SC8812_S17_10</strain>
    </source>
</reference>
<dbReference type="InterPro" id="IPR000631">
    <property type="entry name" value="CARKD"/>
</dbReference>
<evidence type="ECO:0000256" key="3">
    <source>
        <dbReference type="ARBA" id="ARBA00022723"/>
    </source>
</evidence>
<dbReference type="InterPro" id="IPR017953">
    <property type="entry name" value="Carbohydrate_kinase_pred_CS"/>
</dbReference>
<dbReference type="GO" id="GO:0008897">
    <property type="term" value="F:holo-[acyl-carrier-protein] synthase activity"/>
    <property type="evidence" value="ECO:0007669"/>
    <property type="project" value="UniProtKB-UniRule"/>
</dbReference>
<comment type="function">
    <text evidence="14">Catalyzes the dehydration of the S-form of NAD(P)HX at the expense of ADP, which is converted to AMP. Together with NAD(P)HX epimerase, which catalyzes the epimerization of the S- and R-forms, the enzyme allows the repair of both epimers of NAD(P)HX, a damaged form of NAD(P)H that is a result of enzymatic or heat-dependent hydration.</text>
</comment>
<dbReference type="HAMAP" id="MF_00101">
    <property type="entry name" value="AcpS"/>
    <property type="match status" value="1"/>
</dbReference>
<dbReference type="PROSITE" id="PS51383">
    <property type="entry name" value="YJEF_C_3"/>
    <property type="match status" value="1"/>
</dbReference>
<dbReference type="EMBL" id="JAEKNR010000132">
    <property type="protein sequence ID" value="MBJ7598860.1"/>
    <property type="molecule type" value="Genomic_DNA"/>
</dbReference>
<comment type="function">
    <text evidence="13">Transfers the 4'-phosphopantetheine moiety from coenzyme A to a Ser of acyl-carrier-protein.</text>
</comment>
<comment type="similarity">
    <text evidence="14">Belongs to the NnrD/CARKD family.</text>
</comment>
<keyword evidence="13" id="KW-0963">Cytoplasm</keyword>
<evidence type="ECO:0000256" key="8">
    <source>
        <dbReference type="ARBA" id="ARBA00022857"/>
    </source>
</evidence>
<evidence type="ECO:0000256" key="10">
    <source>
        <dbReference type="ARBA" id="ARBA00023098"/>
    </source>
</evidence>
<protein>
    <recommendedName>
        <fullName evidence="13 14">Multifunctional fusion protein</fullName>
    </recommendedName>
    <domain>
        <recommendedName>
            <fullName evidence="13">Holo-[acyl-carrier-protein] synthase</fullName>
            <shortName evidence="13">Holo-ACP synthase</shortName>
            <ecNumber evidence="13">2.7.8.7</ecNumber>
        </recommendedName>
        <alternativeName>
            <fullName evidence="13">4'-phosphopantetheinyl transferase AcpS</fullName>
        </alternativeName>
    </domain>
    <domain>
        <recommendedName>
            <fullName evidence="14">ADP-dependent (S)-NAD(P)H-hydrate dehydratase</fullName>
            <ecNumber evidence="14">4.2.1.136</ecNumber>
        </recommendedName>
        <alternativeName>
            <fullName evidence="14">ADP-dependent NAD(P)HX dehydratase</fullName>
        </alternativeName>
    </domain>
</protein>
<dbReference type="Gene3D" id="3.40.1190.20">
    <property type="match status" value="1"/>
</dbReference>
<evidence type="ECO:0000256" key="7">
    <source>
        <dbReference type="ARBA" id="ARBA00022842"/>
    </source>
</evidence>
<dbReference type="Pfam" id="PF01648">
    <property type="entry name" value="ACPS"/>
    <property type="match status" value="1"/>
</dbReference>
<dbReference type="PANTHER" id="PTHR12592">
    <property type="entry name" value="ATP-DEPENDENT (S)-NAD(P)H-HYDRATE DEHYDRATASE FAMILY MEMBER"/>
    <property type="match status" value="1"/>
</dbReference>
<dbReference type="GO" id="GO:0046496">
    <property type="term" value="P:nicotinamide nucleotide metabolic process"/>
    <property type="evidence" value="ECO:0007669"/>
    <property type="project" value="UniProtKB-UniRule"/>
</dbReference>
<comment type="cofactor">
    <cofactor evidence="13">
        <name>Mg(2+)</name>
        <dbReference type="ChEBI" id="CHEBI:18420"/>
    </cofactor>
</comment>
<sequence>MAQRVLRVGVDALSVERMATAVQRSGVEFLAKSFTAEELAYCLDDPQRLAGRWAAKEAVIKCFDRTPICFRRGKIEVLSSEEGAPRVRLLDGDPAGARVEVSITHHSGMAVAAAILEMGAPEEPPLPPPPDVHVPERPLEGHKGTFGSVVAIAGSLGFTGAAYLCATGAARAGAGTVRLLVAETIYPILATKCTEVMATPVPEAAPGVLEPSAYEVAIERLLEAAACGIVGPGLGQADPTRQLIRRVLTGARCPLVVDADALNAIAADRSLLGHLSGDRVLTPHPGEMSRLTGLPTAEVQRDRRGIAVKAAREWGAVVVLKGAHTIVAGPDGQVSEDPHEVPALGTGGTGDVLSGVIAGLLAQHLDPFQAAVTGVYVHAEAGRRISERLGSSGLLASDLFDEIPLVMRSLRQAGR</sequence>
<dbReference type="Gene3D" id="3.90.470.20">
    <property type="entry name" value="4'-phosphopantetheinyl transferase domain"/>
    <property type="match status" value="1"/>
</dbReference>
<dbReference type="AlphaFoldDB" id="A0A934KAY6"/>
<dbReference type="GO" id="GO:0000287">
    <property type="term" value="F:magnesium ion binding"/>
    <property type="evidence" value="ECO:0007669"/>
    <property type="project" value="UniProtKB-UniRule"/>
</dbReference>
<feature type="binding site" evidence="14">
    <location>
        <begin position="321"/>
        <end position="325"/>
    </location>
    <ligand>
        <name>AMP</name>
        <dbReference type="ChEBI" id="CHEBI:456215"/>
    </ligand>
</feature>
<organism evidence="16 17">
    <name type="scientific">Candidatus Nephthysia bennettiae</name>
    <dbReference type="NCBI Taxonomy" id="3127016"/>
    <lineage>
        <taxon>Bacteria</taxon>
        <taxon>Bacillati</taxon>
        <taxon>Candidatus Dormiibacterota</taxon>
        <taxon>Candidatus Dormibacteria</taxon>
        <taxon>Candidatus Dormibacterales</taxon>
        <taxon>Candidatus Dormibacteraceae</taxon>
        <taxon>Candidatus Nephthysia</taxon>
    </lineage>
</organism>
<evidence type="ECO:0000256" key="14">
    <source>
        <dbReference type="HAMAP-Rule" id="MF_01965"/>
    </source>
</evidence>
<dbReference type="GO" id="GO:0005737">
    <property type="term" value="C:cytoplasm"/>
    <property type="evidence" value="ECO:0007669"/>
    <property type="project" value="UniProtKB-SubCell"/>
</dbReference>
<comment type="catalytic activity">
    <reaction evidence="14">
        <text>(6S)-NADHX + ADP = AMP + phosphate + NADH + H(+)</text>
        <dbReference type="Rhea" id="RHEA:32223"/>
        <dbReference type="ChEBI" id="CHEBI:15378"/>
        <dbReference type="ChEBI" id="CHEBI:43474"/>
        <dbReference type="ChEBI" id="CHEBI:57945"/>
        <dbReference type="ChEBI" id="CHEBI:64074"/>
        <dbReference type="ChEBI" id="CHEBI:456215"/>
        <dbReference type="ChEBI" id="CHEBI:456216"/>
        <dbReference type="EC" id="4.2.1.136"/>
    </reaction>
</comment>
<dbReference type="InterPro" id="IPR002582">
    <property type="entry name" value="ACPS"/>
</dbReference>
<dbReference type="NCBIfam" id="TIGR00196">
    <property type="entry name" value="yjeF_cterm"/>
    <property type="match status" value="1"/>
</dbReference>
<gene>
    <name evidence="13" type="primary">acpS</name>
    <name evidence="14" type="synonym">nnrD</name>
    <name evidence="16" type="ORF">JF922_12365</name>
</gene>
<evidence type="ECO:0000256" key="2">
    <source>
        <dbReference type="ARBA" id="ARBA00022679"/>
    </source>
</evidence>
<dbReference type="Pfam" id="PF01256">
    <property type="entry name" value="Carb_kinase"/>
    <property type="match status" value="1"/>
</dbReference>
<dbReference type="InterPro" id="IPR029056">
    <property type="entry name" value="Ribokinase-like"/>
</dbReference>
<keyword evidence="4 14" id="KW-0547">Nucleotide-binding</keyword>
<comment type="similarity">
    <text evidence="13">Belongs to the P-Pant transferase superfamily. AcpS family.</text>
</comment>
<dbReference type="EC" id="4.2.1.136" evidence="14"/>
<feature type="domain" description="YjeF C-terminal" evidence="15">
    <location>
        <begin position="126"/>
        <end position="410"/>
    </location>
</feature>
<dbReference type="NCBIfam" id="TIGR00556">
    <property type="entry name" value="pantethn_trn"/>
    <property type="match status" value="1"/>
</dbReference>
<dbReference type="InterPro" id="IPR037143">
    <property type="entry name" value="4-PPantetheinyl_Trfase_dom_sf"/>
</dbReference>
<keyword evidence="12 14" id="KW-0456">Lyase</keyword>
<accession>A0A934KAY6</accession>
<keyword evidence="10 13" id="KW-0443">Lipid metabolism</keyword>
<evidence type="ECO:0000313" key="17">
    <source>
        <dbReference type="Proteomes" id="UP000612893"/>
    </source>
</evidence>
<keyword evidence="11 13" id="KW-0275">Fatty acid biosynthesis</keyword>
<keyword evidence="7 13" id="KW-0460">Magnesium</keyword>
<evidence type="ECO:0000259" key="15">
    <source>
        <dbReference type="PROSITE" id="PS51383"/>
    </source>
</evidence>
<dbReference type="EC" id="2.7.8.7" evidence="13"/>
<dbReference type="GO" id="GO:0005524">
    <property type="term" value="F:ATP binding"/>
    <property type="evidence" value="ECO:0007669"/>
    <property type="project" value="UniProtKB-KW"/>
</dbReference>
<feature type="binding site" evidence="13">
    <location>
        <position position="11"/>
    </location>
    <ligand>
        <name>Mg(2+)</name>
        <dbReference type="ChEBI" id="CHEBI:18420"/>
    </ligand>
</feature>
<evidence type="ECO:0000256" key="13">
    <source>
        <dbReference type="HAMAP-Rule" id="MF_00101"/>
    </source>
</evidence>
<feature type="binding site" evidence="14">
    <location>
        <position position="233"/>
    </location>
    <ligand>
        <name>(6S)-NADPHX</name>
        <dbReference type="ChEBI" id="CHEBI:64076"/>
    </ligand>
</feature>
<dbReference type="SUPFAM" id="SSF56214">
    <property type="entry name" value="4'-phosphopantetheinyl transferase"/>
    <property type="match status" value="1"/>
</dbReference>
<keyword evidence="6 14" id="KW-0067">ATP-binding</keyword>
<evidence type="ECO:0000256" key="11">
    <source>
        <dbReference type="ARBA" id="ARBA00023160"/>
    </source>
</evidence>
<keyword evidence="9 14" id="KW-0520">NAD</keyword>
<evidence type="ECO:0000256" key="12">
    <source>
        <dbReference type="ARBA" id="ARBA00023239"/>
    </source>
</evidence>
<comment type="subcellular location">
    <subcellularLocation>
        <location evidence="13">Cytoplasm</location>
    </subcellularLocation>
</comment>
<comment type="subunit">
    <text evidence="14">Homotetramer.</text>
</comment>
<comment type="catalytic activity">
    <reaction evidence="13">
        <text>apo-[ACP] + CoA = holo-[ACP] + adenosine 3',5'-bisphosphate + H(+)</text>
        <dbReference type="Rhea" id="RHEA:12068"/>
        <dbReference type="Rhea" id="RHEA-COMP:9685"/>
        <dbReference type="Rhea" id="RHEA-COMP:9690"/>
        <dbReference type="ChEBI" id="CHEBI:15378"/>
        <dbReference type="ChEBI" id="CHEBI:29999"/>
        <dbReference type="ChEBI" id="CHEBI:57287"/>
        <dbReference type="ChEBI" id="CHEBI:58343"/>
        <dbReference type="ChEBI" id="CHEBI:64479"/>
        <dbReference type="EC" id="2.7.8.7"/>
    </reaction>
</comment>
<keyword evidence="8 14" id="KW-0521">NADP</keyword>
<evidence type="ECO:0000256" key="4">
    <source>
        <dbReference type="ARBA" id="ARBA00022741"/>
    </source>
</evidence>
<dbReference type="PROSITE" id="PS01050">
    <property type="entry name" value="YJEF_C_2"/>
    <property type="match status" value="1"/>
</dbReference>
<dbReference type="Proteomes" id="UP000612893">
    <property type="component" value="Unassembled WGS sequence"/>
</dbReference>
<dbReference type="GO" id="GO:0006633">
    <property type="term" value="P:fatty acid biosynthetic process"/>
    <property type="evidence" value="ECO:0007669"/>
    <property type="project" value="UniProtKB-UniRule"/>
</dbReference>
<comment type="caution">
    <text evidence="16">The sequence shown here is derived from an EMBL/GenBank/DDBJ whole genome shotgun (WGS) entry which is preliminary data.</text>
</comment>
<evidence type="ECO:0000256" key="9">
    <source>
        <dbReference type="ARBA" id="ARBA00023027"/>
    </source>
</evidence>
<feature type="binding site" evidence="13">
    <location>
        <position position="57"/>
    </location>
    <ligand>
        <name>Mg(2+)</name>
        <dbReference type="ChEBI" id="CHEBI:18420"/>
    </ligand>
</feature>
<feature type="binding site" evidence="14">
    <location>
        <position position="161"/>
    </location>
    <ligand>
        <name>(6S)-NADPHX</name>
        <dbReference type="ChEBI" id="CHEBI:64076"/>
    </ligand>
</feature>
<keyword evidence="5 13" id="KW-0276">Fatty acid metabolism</keyword>
<keyword evidence="2 13" id="KW-0808">Transferase</keyword>
<keyword evidence="3 13" id="KW-0479">Metal-binding</keyword>
<dbReference type="SUPFAM" id="SSF53613">
    <property type="entry name" value="Ribokinase-like"/>
    <property type="match status" value="1"/>
</dbReference>
<evidence type="ECO:0000313" key="16">
    <source>
        <dbReference type="EMBL" id="MBJ7598860.1"/>
    </source>
</evidence>